<comment type="caution">
    <text evidence="4">The sequence shown here is derived from an EMBL/GenBank/DDBJ whole genome shotgun (WGS) entry which is preliminary data.</text>
</comment>
<feature type="compositionally biased region" description="Pro residues" evidence="1">
    <location>
        <begin position="721"/>
        <end position="774"/>
    </location>
</feature>
<protein>
    <submittedName>
        <fullName evidence="4">Integrator complex subunit 6-A</fullName>
    </submittedName>
</protein>
<dbReference type="InterPro" id="IPR051113">
    <property type="entry name" value="Integrator_subunit6"/>
</dbReference>
<accession>A0A6A4WFE2</accession>
<dbReference type="InterPro" id="IPR057413">
    <property type="entry name" value="Beta-barrel_INTS6"/>
</dbReference>
<dbReference type="AlphaFoldDB" id="A0A6A4WFE2"/>
<dbReference type="PANTHER" id="PTHR12957">
    <property type="entry name" value="DEAD/H BOX POLYPEPTIDE 26/DICE1-RELATED"/>
    <property type="match status" value="1"/>
</dbReference>
<dbReference type="InterPro" id="IPR002035">
    <property type="entry name" value="VWF_A"/>
</dbReference>
<sequence>MVPLQIRQRSPESKGDRYMLLTFEDHPHHIKAGWKENLQTFTQELKNLQAFGMTHMGMAIKNTFDVLNLNRMQSGIDMYGQGRCPFFLEPSIIVCITDGGRLTGQNNSVMDELKIPRDGRIPGTELTRDVFRWDQRLFSLVLRLTGTPPHERDGTGLVDSDSSGIGKLCDATGGRSYAITSHRMLMQCVESLVQKIQSGVVINFEKMGPDPPPVATDPGGPDTDGEGGKENVINFSSETNSSRPASPQPLSSQSWHSCRKLIYVPRSAQKGFPLGHWPIPEAFWPEVSSPSLPSRSAHPVVKFTCTSREPMVIENLPFDKYELEPSPLTQFILSRKQPSTCWQVYIANSSKVGDAGLPFGYLKASTTLTCVNLFVMPYNYPVLLPLLDDLFKVHRLKPTKEWKARFESYLRTMPAYYAQPLRQALKRMGAPNLVPDNLDNGLSVNVINHLKRLKNQAKLEYDRLCNEVAARQPGSDQAAVKVTSRRPPPREATSNPALKDKFAGLLEQMRDMAGVTLAVRDGDLPTQSYRNPFDIGRKHLLDQVVRMRANFMQTNVSLIKMQDQDQVHNMAVSQMGNYQDYLKRLPAPLREIETVPVRQHMFGNPFKIDKRMMVDEADIDLLDKSGGVRPGKRSGDSGGPRSKQRRLGAPPRRPVSPVMVIPDKPAPASPPITVTPPIGELPPAPPGMMFINASQPLMATPPPAEPVVVSLGYVPRGGRPPVTPPPPTPPAAAPAPVPPPTAAAQPQQPPAVTAPPPAAPPPPTPPPPPPPLTPPVVTVAAAPPLVLPPTPPPPQPTVVTLEELEDGKTRLCGGAATRFKLTRLWCWDDSKVDVLM</sequence>
<proteinExistence type="predicted"/>
<evidence type="ECO:0000256" key="1">
    <source>
        <dbReference type="SAM" id="MobiDB-lite"/>
    </source>
</evidence>
<dbReference type="FunFam" id="3.40.50.410:FF:000010">
    <property type="entry name" value="Integrator complex subunit 6 like"/>
    <property type="match status" value="1"/>
</dbReference>
<feature type="compositionally biased region" description="Pro residues" evidence="1">
    <location>
        <begin position="664"/>
        <end position="675"/>
    </location>
</feature>
<feature type="domain" description="VWFA" evidence="2">
    <location>
        <begin position="14"/>
        <end position="99"/>
    </location>
</feature>
<feature type="region of interest" description="Disordered" evidence="1">
    <location>
        <begin position="475"/>
        <end position="496"/>
    </location>
</feature>
<evidence type="ECO:0000313" key="4">
    <source>
        <dbReference type="EMBL" id="KAF0303929.1"/>
    </source>
</evidence>
<dbReference type="PANTHER" id="PTHR12957:SF2">
    <property type="entry name" value="INTEGRATOR COMPLEX SUBUNIT 6"/>
    <property type="match status" value="1"/>
</dbReference>
<evidence type="ECO:0000313" key="5">
    <source>
        <dbReference type="Proteomes" id="UP000440578"/>
    </source>
</evidence>
<feature type="region of interest" description="Disordered" evidence="1">
    <location>
        <begin position="621"/>
        <end position="675"/>
    </location>
</feature>
<dbReference type="GO" id="GO:0032039">
    <property type="term" value="C:integrator complex"/>
    <property type="evidence" value="ECO:0007669"/>
    <property type="project" value="TreeGrafter"/>
</dbReference>
<feature type="domain" description="Integrator complex subunit 6-like beta-barrel" evidence="3">
    <location>
        <begin position="251"/>
        <end position="392"/>
    </location>
</feature>
<dbReference type="OrthoDB" id="9449012at2759"/>
<feature type="region of interest" description="Disordered" evidence="1">
    <location>
        <begin position="206"/>
        <end position="253"/>
    </location>
</feature>
<dbReference type="GO" id="GO:0034472">
    <property type="term" value="P:snRNA 3'-end processing"/>
    <property type="evidence" value="ECO:0007669"/>
    <property type="project" value="TreeGrafter"/>
</dbReference>
<gene>
    <name evidence="4" type="primary">ints6-a_1</name>
    <name evidence="4" type="ORF">FJT64_024118</name>
</gene>
<reference evidence="4 5" key="1">
    <citation type="submission" date="2019-07" db="EMBL/GenBank/DDBJ databases">
        <title>Draft genome assembly of a fouling barnacle, Amphibalanus amphitrite (Darwin, 1854): The first reference genome for Thecostraca.</title>
        <authorList>
            <person name="Kim W."/>
        </authorList>
    </citation>
    <scope>NUCLEOTIDE SEQUENCE [LARGE SCALE GENOMIC DNA]</scope>
    <source>
        <strain evidence="4">SNU_AA5</strain>
        <tissue evidence="4">Soma without cirri and trophi</tissue>
    </source>
</reference>
<dbReference type="Gene3D" id="3.40.50.410">
    <property type="entry name" value="von Willebrand factor, type A domain"/>
    <property type="match status" value="1"/>
</dbReference>
<name>A0A6A4WFE2_AMPAM</name>
<organism evidence="4 5">
    <name type="scientific">Amphibalanus amphitrite</name>
    <name type="common">Striped barnacle</name>
    <name type="synonym">Balanus amphitrite</name>
    <dbReference type="NCBI Taxonomy" id="1232801"/>
    <lineage>
        <taxon>Eukaryota</taxon>
        <taxon>Metazoa</taxon>
        <taxon>Ecdysozoa</taxon>
        <taxon>Arthropoda</taxon>
        <taxon>Crustacea</taxon>
        <taxon>Multicrustacea</taxon>
        <taxon>Cirripedia</taxon>
        <taxon>Thoracica</taxon>
        <taxon>Thoracicalcarea</taxon>
        <taxon>Balanomorpha</taxon>
        <taxon>Balanoidea</taxon>
        <taxon>Balanidae</taxon>
        <taxon>Amphibalaninae</taxon>
        <taxon>Amphibalanus</taxon>
    </lineage>
</organism>
<evidence type="ECO:0000259" key="2">
    <source>
        <dbReference type="Pfam" id="PF13519"/>
    </source>
</evidence>
<dbReference type="EMBL" id="VIIS01000904">
    <property type="protein sequence ID" value="KAF0303929.1"/>
    <property type="molecule type" value="Genomic_DNA"/>
</dbReference>
<dbReference type="InterPro" id="IPR036465">
    <property type="entry name" value="vWFA_dom_sf"/>
</dbReference>
<dbReference type="Proteomes" id="UP000440578">
    <property type="component" value="Unassembled WGS sequence"/>
</dbReference>
<feature type="compositionally biased region" description="Polar residues" evidence="1">
    <location>
        <begin position="233"/>
        <end position="253"/>
    </location>
</feature>
<keyword evidence="5" id="KW-1185">Reference proteome</keyword>
<dbReference type="Pfam" id="PF13519">
    <property type="entry name" value="VWA_2"/>
    <property type="match status" value="1"/>
</dbReference>
<dbReference type="Pfam" id="PF25462">
    <property type="entry name" value="Beta-barrel_INTS6"/>
    <property type="match status" value="1"/>
</dbReference>
<evidence type="ECO:0000259" key="3">
    <source>
        <dbReference type="Pfam" id="PF25462"/>
    </source>
</evidence>
<feature type="region of interest" description="Disordered" evidence="1">
    <location>
        <begin position="719"/>
        <end position="777"/>
    </location>
</feature>